<dbReference type="SUPFAM" id="SSF50486">
    <property type="entry name" value="FMT C-terminal domain-like"/>
    <property type="match status" value="1"/>
</dbReference>
<feature type="binding site" evidence="8">
    <location>
        <begin position="110"/>
        <end position="113"/>
    </location>
    <ligand>
        <name>(6S)-5,6,7,8-tetrahydrofolate</name>
        <dbReference type="ChEBI" id="CHEBI:57453"/>
    </ligand>
</feature>
<dbReference type="Gene3D" id="3.40.50.170">
    <property type="entry name" value="Formyl transferase, N-terminal domain"/>
    <property type="match status" value="1"/>
</dbReference>
<dbReference type="CDD" id="cd08704">
    <property type="entry name" value="Met_tRNA_FMT_C"/>
    <property type="match status" value="1"/>
</dbReference>
<keyword evidence="6 8" id="KW-0648">Protein biosynthesis</keyword>
<comment type="catalytic activity">
    <reaction evidence="7 8">
        <text>L-methionyl-tRNA(fMet) + (6R)-10-formyltetrahydrofolate = N-formyl-L-methionyl-tRNA(fMet) + (6S)-5,6,7,8-tetrahydrofolate + H(+)</text>
        <dbReference type="Rhea" id="RHEA:24380"/>
        <dbReference type="Rhea" id="RHEA-COMP:9952"/>
        <dbReference type="Rhea" id="RHEA-COMP:9953"/>
        <dbReference type="ChEBI" id="CHEBI:15378"/>
        <dbReference type="ChEBI" id="CHEBI:57453"/>
        <dbReference type="ChEBI" id="CHEBI:78530"/>
        <dbReference type="ChEBI" id="CHEBI:78844"/>
        <dbReference type="ChEBI" id="CHEBI:195366"/>
        <dbReference type="EC" id="2.1.2.9"/>
    </reaction>
</comment>
<dbReference type="NCBIfam" id="TIGR00460">
    <property type="entry name" value="fmt"/>
    <property type="match status" value="1"/>
</dbReference>
<dbReference type="InterPro" id="IPR044135">
    <property type="entry name" value="Met-tRNA-FMT_C"/>
</dbReference>
<name>A0AA45WL30_9AQUI</name>
<dbReference type="EMBL" id="FXTX01000007">
    <property type="protein sequence ID" value="SMP09916.1"/>
    <property type="molecule type" value="Genomic_DNA"/>
</dbReference>
<evidence type="ECO:0000256" key="5">
    <source>
        <dbReference type="ARBA" id="ARBA00022679"/>
    </source>
</evidence>
<feature type="domain" description="Formyl transferase N-terminal" evidence="9">
    <location>
        <begin position="1"/>
        <end position="181"/>
    </location>
</feature>
<dbReference type="Proteomes" id="UP001157947">
    <property type="component" value="Unassembled WGS sequence"/>
</dbReference>
<dbReference type="Pfam" id="PF02911">
    <property type="entry name" value="Formyl_trans_C"/>
    <property type="match status" value="1"/>
</dbReference>
<evidence type="ECO:0000313" key="11">
    <source>
        <dbReference type="EMBL" id="SMP09916.1"/>
    </source>
</evidence>
<comment type="function">
    <text evidence="1 8">Attaches a formyl group to the free amino group of methionyl-tRNA(fMet). The formyl group appears to play a dual role in the initiator identity of N-formylmethionyl-tRNA by promoting its recognition by IF2 and preventing the misappropriation of this tRNA by the elongation apparatus.</text>
</comment>
<evidence type="ECO:0000313" key="12">
    <source>
        <dbReference type="Proteomes" id="UP001157947"/>
    </source>
</evidence>
<dbReference type="PANTHER" id="PTHR11138:SF5">
    <property type="entry name" value="METHIONYL-TRNA FORMYLTRANSFERASE, MITOCHONDRIAL"/>
    <property type="match status" value="1"/>
</dbReference>
<dbReference type="HAMAP" id="MF_00182">
    <property type="entry name" value="Formyl_trans"/>
    <property type="match status" value="1"/>
</dbReference>
<gene>
    <name evidence="8" type="primary">fmt</name>
    <name evidence="11" type="ORF">SAMN06264868_10736</name>
</gene>
<dbReference type="PANTHER" id="PTHR11138">
    <property type="entry name" value="METHIONYL-TRNA FORMYLTRANSFERASE"/>
    <property type="match status" value="1"/>
</dbReference>
<dbReference type="SUPFAM" id="SSF53328">
    <property type="entry name" value="Formyltransferase"/>
    <property type="match status" value="1"/>
</dbReference>
<dbReference type="GO" id="GO:0004479">
    <property type="term" value="F:methionyl-tRNA formyltransferase activity"/>
    <property type="evidence" value="ECO:0007669"/>
    <property type="project" value="UniProtKB-UniRule"/>
</dbReference>
<evidence type="ECO:0000256" key="1">
    <source>
        <dbReference type="ARBA" id="ARBA00002606"/>
    </source>
</evidence>
<dbReference type="Pfam" id="PF00551">
    <property type="entry name" value="Formyl_trans_N"/>
    <property type="match status" value="1"/>
</dbReference>
<dbReference type="CDD" id="cd08646">
    <property type="entry name" value="FMT_core_Met-tRNA-FMT_N"/>
    <property type="match status" value="1"/>
</dbReference>
<sequence>MRILFWGTPEFAAEVLKTLINSKHQVIAVITQPDKPKGRGQKVTPPPVKEIAIKHNIPVYQPEKLKNNQEIINIIKELNPDISVVVAYGKIIPKEILDIPKYKTINIHASILPKYRGAAPIHRAIMEGEKETGVSIMELVEKLDAGPVYAIEKIEITDEDDIISLHDKLAKLGSQLLLKVLDDIQKGATATPQDESKATYAKPIEKEEGLIDWSKPATEIFNKIRALKVWPKAYTNFRGEQIKILDATPLNEEYAGDYGEIVKIENGIVVKTGKGSLLIKQLQFPNSKPISTLDAVRGYHIKVGEKFG</sequence>
<dbReference type="RefSeq" id="WP_265134681.1">
    <property type="nucleotide sequence ID" value="NZ_FXTX01000007.1"/>
</dbReference>
<feature type="domain" description="Formyl transferase C-terminal" evidence="10">
    <location>
        <begin position="204"/>
        <end position="299"/>
    </location>
</feature>
<dbReference type="InterPro" id="IPR002376">
    <property type="entry name" value="Formyl_transf_N"/>
</dbReference>
<dbReference type="InterPro" id="IPR041711">
    <property type="entry name" value="Met-tRNA-FMT_N"/>
</dbReference>
<protein>
    <recommendedName>
        <fullName evidence="4 8">Methionyl-tRNA formyltransferase</fullName>
        <ecNumber evidence="3 8">2.1.2.9</ecNumber>
    </recommendedName>
</protein>
<dbReference type="InterPro" id="IPR037022">
    <property type="entry name" value="Formyl_trans_C_sf"/>
</dbReference>
<organism evidence="11 12">
    <name type="scientific">Venenivibrio stagnispumantis</name>
    <dbReference type="NCBI Taxonomy" id="407998"/>
    <lineage>
        <taxon>Bacteria</taxon>
        <taxon>Pseudomonadati</taxon>
        <taxon>Aquificota</taxon>
        <taxon>Aquificia</taxon>
        <taxon>Aquificales</taxon>
        <taxon>Hydrogenothermaceae</taxon>
        <taxon>Venenivibrio</taxon>
    </lineage>
</organism>
<keyword evidence="5 8" id="KW-0808">Transferase</keyword>
<evidence type="ECO:0000256" key="2">
    <source>
        <dbReference type="ARBA" id="ARBA00010699"/>
    </source>
</evidence>
<evidence type="ECO:0000256" key="3">
    <source>
        <dbReference type="ARBA" id="ARBA00012261"/>
    </source>
</evidence>
<proteinExistence type="inferred from homology"/>
<evidence type="ECO:0000259" key="9">
    <source>
        <dbReference type="Pfam" id="PF00551"/>
    </source>
</evidence>
<dbReference type="InterPro" id="IPR036477">
    <property type="entry name" value="Formyl_transf_N_sf"/>
</dbReference>
<evidence type="ECO:0000256" key="8">
    <source>
        <dbReference type="HAMAP-Rule" id="MF_00182"/>
    </source>
</evidence>
<accession>A0AA45WL30</accession>
<dbReference type="GO" id="GO:0005829">
    <property type="term" value="C:cytosol"/>
    <property type="evidence" value="ECO:0007669"/>
    <property type="project" value="TreeGrafter"/>
</dbReference>
<evidence type="ECO:0000256" key="4">
    <source>
        <dbReference type="ARBA" id="ARBA00016014"/>
    </source>
</evidence>
<comment type="similarity">
    <text evidence="2 8">Belongs to the Fmt family.</text>
</comment>
<evidence type="ECO:0000256" key="6">
    <source>
        <dbReference type="ARBA" id="ARBA00022917"/>
    </source>
</evidence>
<dbReference type="InterPro" id="IPR005793">
    <property type="entry name" value="Formyl_trans_C"/>
</dbReference>
<dbReference type="InterPro" id="IPR005794">
    <property type="entry name" value="Fmt"/>
</dbReference>
<dbReference type="EC" id="2.1.2.9" evidence="3 8"/>
<keyword evidence="12" id="KW-1185">Reference proteome</keyword>
<dbReference type="InterPro" id="IPR011034">
    <property type="entry name" value="Formyl_transferase-like_C_sf"/>
</dbReference>
<evidence type="ECO:0000259" key="10">
    <source>
        <dbReference type="Pfam" id="PF02911"/>
    </source>
</evidence>
<comment type="caution">
    <text evidence="11">The sequence shown here is derived from an EMBL/GenBank/DDBJ whole genome shotgun (WGS) entry which is preliminary data.</text>
</comment>
<reference evidence="11" key="1">
    <citation type="submission" date="2017-05" db="EMBL/GenBank/DDBJ databases">
        <authorList>
            <person name="Varghese N."/>
            <person name="Submissions S."/>
        </authorList>
    </citation>
    <scope>NUCLEOTIDE SEQUENCE</scope>
    <source>
        <strain evidence="11">DSM 18763</strain>
    </source>
</reference>
<dbReference type="Gene3D" id="3.10.25.10">
    <property type="entry name" value="Formyl transferase, C-terminal domain"/>
    <property type="match status" value="1"/>
</dbReference>
<dbReference type="AlphaFoldDB" id="A0AA45WL30"/>
<evidence type="ECO:0000256" key="7">
    <source>
        <dbReference type="ARBA" id="ARBA00048558"/>
    </source>
</evidence>